<comment type="catalytic activity">
    <reaction evidence="11">
        <text>a [peptide]-C-terminal glycine + 2 L-ascorbate + O2 = a [peptide]-C-terminal (2S)-2-hydroxyglycine + 2 monodehydro-L-ascorbate radical + H2O</text>
        <dbReference type="Rhea" id="RHEA:21452"/>
        <dbReference type="Rhea" id="RHEA-COMP:13486"/>
        <dbReference type="Rhea" id="RHEA-COMP:15321"/>
        <dbReference type="ChEBI" id="CHEBI:15377"/>
        <dbReference type="ChEBI" id="CHEBI:15379"/>
        <dbReference type="ChEBI" id="CHEBI:38290"/>
        <dbReference type="ChEBI" id="CHEBI:59513"/>
        <dbReference type="ChEBI" id="CHEBI:137000"/>
        <dbReference type="ChEBI" id="CHEBI:142768"/>
        <dbReference type="EC" id="1.14.17.3"/>
    </reaction>
</comment>
<dbReference type="InterPro" id="IPR000720">
    <property type="entry name" value="PHM/PAL"/>
</dbReference>
<feature type="domain" description="Copper type II ascorbate-dependent monooxygenase C-terminal" evidence="18">
    <location>
        <begin position="150"/>
        <end position="278"/>
    </location>
</feature>
<feature type="binding site" evidence="13">
    <location>
        <position position="497"/>
    </location>
    <ligand>
        <name>Zn(2+)</name>
        <dbReference type="ChEBI" id="CHEBI:29105"/>
        <note>catalytic</note>
    </ligand>
</feature>
<feature type="binding site" evidence="12">
    <location>
        <position position="361"/>
    </location>
    <ligand>
        <name>a protein</name>
        <dbReference type="ChEBI" id="CHEBI:16541"/>
    </ligand>
    <ligandPart>
        <name>C-terminal Xaa-(2S)-2-hydroxyglycine residue</name>
        <dbReference type="ChEBI" id="CHEBI:142768"/>
    </ligandPart>
</feature>
<feature type="binding site" evidence="13">
    <location>
        <position position="348"/>
    </location>
    <ligand>
        <name>Ca(2+)</name>
        <dbReference type="ChEBI" id="CHEBI:29108"/>
        <note>structural</note>
    </ligand>
</feature>
<evidence type="ECO:0000256" key="5">
    <source>
        <dbReference type="ARBA" id="ARBA00022729"/>
    </source>
</evidence>
<keyword evidence="7 14" id="KW-1015">Disulfide bond</keyword>
<sequence length="620" mass="69571">MQVYYCLFIWLVHVWNVRCTSVPRRLEEIGHVTIRLPGYTPQMAIGFEPIAESSRVHHILIYGCRKPFKENGMWKGGETCMLSGQILYAWGRNALPLFLPSGVGFSVGHETDSVKYIVMQVHYAMPFKGKILDYTGVKLHFTEEQPSFLASVYLFVSERSKIGIKPGVKNFAVNISCIYNGAVPLYPFAFRVHTHGMGRVVSAALKNESGWTVIGKSNPQWPQLFNPVKSFVIKNQDLLAAKCIFDSRRQNKTVYIGSTGSDEMCNFYMMYYREVAAEDPFPNGAVCNGNDEEAIVEQEYPISALQKLPSRPELEEKAGNFLQPFGITDGIVLEKSIAGETLGQVSGLAFDSSGRLVVFHRAERKWTAELVLSSNILIPTVCYFVTLRFYLPHGIHISSQNEYFTTDVGSQLITKWKISKDGLREIFHLGEKFVSGNDREHFCLPTSVVTSPVDGSIYVSDGYCNSRVIKFTKDGKYVTEWTGTFGRGTMSYSVLPHDISINDDGTRIYVSDRQNARVQVFDSNGRGIGEISNFRNKTLFHSVYSAHYKGGHVYFISGVNGEGQIFCAKSDILSVMYSYVPSKFYTQMAHIIRVSPDGQYIYVGEISDSTGGRVLQVCNM</sequence>
<comment type="similarity">
    <text evidence="2">In the C-terminal section; belongs to the peptidyl-alpha-hydroxyglycine alpha-amidating lyase family.</text>
</comment>
<feature type="binding site" evidence="13">
    <location>
        <position position="264"/>
    </location>
    <ligand>
        <name>Cu(2+)</name>
        <dbReference type="ChEBI" id="CHEBI:29036"/>
        <label>1</label>
        <note>catalytic</note>
    </ligand>
</feature>
<keyword evidence="9" id="KW-0456">Lyase</keyword>
<dbReference type="WBParaSite" id="SMUV_0000701101-mRNA-1">
    <property type="protein sequence ID" value="SMUV_0000701101-mRNA-1"/>
    <property type="gene ID" value="SMUV_0000701101"/>
</dbReference>
<dbReference type="GO" id="GO:0005507">
    <property type="term" value="F:copper ion binding"/>
    <property type="evidence" value="ECO:0007669"/>
    <property type="project" value="InterPro"/>
</dbReference>
<keyword evidence="13" id="KW-0186">Copper</keyword>
<dbReference type="PANTHER" id="PTHR10680:SF14">
    <property type="entry name" value="PEPTIDYL-GLYCINE ALPHA-AMIDATING MONOOXYGENASE"/>
    <property type="match status" value="1"/>
</dbReference>
<keyword evidence="5 16" id="KW-0732">Signal</keyword>
<evidence type="ECO:0000256" key="12">
    <source>
        <dbReference type="PIRSR" id="PIRSR600720-1"/>
    </source>
</evidence>
<evidence type="ECO:0000259" key="17">
    <source>
        <dbReference type="Pfam" id="PF01082"/>
    </source>
</evidence>
<comment type="similarity">
    <text evidence="3">In the N-terminal section; belongs to the copper type II ascorbate-dependent monooxygenase family.</text>
</comment>
<dbReference type="Proteomes" id="UP000046393">
    <property type="component" value="Unplaced"/>
</dbReference>
<dbReference type="GO" id="GO:0016020">
    <property type="term" value="C:membrane"/>
    <property type="evidence" value="ECO:0007669"/>
    <property type="project" value="InterPro"/>
</dbReference>
<keyword evidence="4 13" id="KW-0479">Metal-binding</keyword>
<feature type="binding site" evidence="12">
    <location>
        <position position="513"/>
    </location>
    <ligand>
        <name>a protein</name>
        <dbReference type="ChEBI" id="CHEBI:16541"/>
    </ligand>
    <ligandPart>
        <name>C-terminal Xaa-(2S)-2-hydroxyglycine residue</name>
        <dbReference type="ChEBI" id="CHEBI:142768"/>
    </ligandPart>
</feature>
<keyword evidence="13" id="KW-0106">Calcium</keyword>
<proteinExistence type="inferred from homology"/>
<reference evidence="20" key="1">
    <citation type="submission" date="2017-02" db="UniProtKB">
        <authorList>
            <consortium name="WormBaseParasite"/>
        </authorList>
    </citation>
    <scope>IDENTIFICATION</scope>
</reference>
<feature type="disulfide bond" evidence="14">
    <location>
        <begin position="443"/>
        <end position="464"/>
    </location>
</feature>
<dbReference type="Gene3D" id="2.60.120.230">
    <property type="match status" value="1"/>
</dbReference>
<evidence type="ECO:0000313" key="20">
    <source>
        <dbReference type="WBParaSite" id="SMUV_0000701101-mRNA-1"/>
    </source>
</evidence>
<evidence type="ECO:0000256" key="9">
    <source>
        <dbReference type="ARBA" id="ARBA00023239"/>
    </source>
</evidence>
<comment type="cofactor">
    <cofactor evidence="13">
        <name>Zn(2+)</name>
        <dbReference type="ChEBI" id="CHEBI:29105"/>
    </cofactor>
    <text evidence="13">Binds one Zn(2+) ion per subunit.</text>
</comment>
<evidence type="ECO:0000256" key="15">
    <source>
        <dbReference type="PROSITE-ProRule" id="PRU00504"/>
    </source>
</evidence>
<feature type="repeat" description="NHL" evidence="15">
    <location>
        <begin position="434"/>
        <end position="474"/>
    </location>
</feature>
<keyword evidence="10" id="KW-0511">Multifunctional enzyme</keyword>
<feature type="disulfide bond" evidence="14">
    <location>
        <begin position="243"/>
        <end position="265"/>
    </location>
</feature>
<protein>
    <submittedName>
        <fullName evidence="20">Peptidylglycine monooxygenase</fullName>
    </submittedName>
</protein>
<evidence type="ECO:0000256" key="8">
    <source>
        <dbReference type="ARBA" id="ARBA00023180"/>
    </source>
</evidence>
<keyword evidence="19" id="KW-1185">Reference proteome</keyword>
<evidence type="ECO:0000256" key="14">
    <source>
        <dbReference type="PIRSR" id="PIRSR600720-3"/>
    </source>
</evidence>
<accession>A0A0N5AQP0</accession>
<dbReference type="PANTHER" id="PTHR10680">
    <property type="entry name" value="PEPTIDYL-GLYCINE ALPHA-AMIDATING MONOOXYGENASE"/>
    <property type="match status" value="1"/>
</dbReference>
<dbReference type="InterPro" id="IPR024548">
    <property type="entry name" value="Cu2_monoox_C"/>
</dbReference>
<dbReference type="Pfam" id="PF01082">
    <property type="entry name" value="Cu2_monooxygen"/>
    <property type="match status" value="1"/>
</dbReference>
<dbReference type="AlphaFoldDB" id="A0A0N5AQP0"/>
<dbReference type="SUPFAM" id="SSF49742">
    <property type="entry name" value="PHM/PNGase F"/>
    <property type="match status" value="2"/>
</dbReference>
<dbReference type="InterPro" id="IPR036939">
    <property type="entry name" value="Cu2_ascorb_mOase_N_sf"/>
</dbReference>
<feature type="domain" description="Copper type II ascorbate-dependent monooxygenase N-terminal" evidence="17">
    <location>
        <begin position="33"/>
        <end position="126"/>
    </location>
</feature>
<feature type="binding site" evidence="13">
    <location>
        <position position="58"/>
    </location>
    <ligand>
        <name>Cu(2+)</name>
        <dbReference type="ChEBI" id="CHEBI:29036"/>
        <label>1</label>
        <note>catalytic</note>
    </ligand>
</feature>
<evidence type="ECO:0000313" key="19">
    <source>
        <dbReference type="Proteomes" id="UP000046393"/>
    </source>
</evidence>
<feature type="chain" id="PRO_5005893331" evidence="16">
    <location>
        <begin position="20"/>
        <end position="620"/>
    </location>
</feature>
<dbReference type="GO" id="GO:0004598">
    <property type="term" value="F:peptidylamidoglycolate lyase activity"/>
    <property type="evidence" value="ECO:0007669"/>
    <property type="project" value="UniProtKB-EC"/>
</dbReference>
<keyword evidence="13" id="KW-0862">Zinc</keyword>
<dbReference type="GO" id="GO:0006518">
    <property type="term" value="P:peptide metabolic process"/>
    <property type="evidence" value="ECO:0007669"/>
    <property type="project" value="InterPro"/>
</dbReference>
<evidence type="ECO:0000256" key="2">
    <source>
        <dbReference type="ARBA" id="ARBA00006026"/>
    </source>
</evidence>
<evidence type="ECO:0000256" key="10">
    <source>
        <dbReference type="ARBA" id="ARBA00023268"/>
    </source>
</evidence>
<evidence type="ECO:0000256" key="7">
    <source>
        <dbReference type="ARBA" id="ARBA00023157"/>
    </source>
</evidence>
<feature type="binding site" evidence="13">
    <location>
        <position position="57"/>
    </location>
    <ligand>
        <name>Cu(2+)</name>
        <dbReference type="ChEBI" id="CHEBI:29036"/>
        <label>1</label>
        <note>catalytic</note>
    </ligand>
</feature>
<evidence type="ECO:0000256" key="16">
    <source>
        <dbReference type="SAM" id="SignalP"/>
    </source>
</evidence>
<feature type="binding site" evidence="13">
    <location>
        <position position="590"/>
    </location>
    <ligand>
        <name>Zn(2+)</name>
        <dbReference type="ChEBI" id="CHEBI:29105"/>
        <note>catalytic</note>
    </ligand>
</feature>
<dbReference type="Pfam" id="PF03712">
    <property type="entry name" value="Cu2_monoox_C"/>
    <property type="match status" value="1"/>
</dbReference>
<evidence type="ECO:0000256" key="4">
    <source>
        <dbReference type="ARBA" id="ARBA00022723"/>
    </source>
</evidence>
<evidence type="ECO:0000256" key="11">
    <source>
        <dbReference type="ARBA" id="ARBA00048431"/>
    </source>
</evidence>
<evidence type="ECO:0000256" key="13">
    <source>
        <dbReference type="PIRSR" id="PIRSR600720-2"/>
    </source>
</evidence>
<keyword evidence="8" id="KW-0325">Glycoprotein</keyword>
<dbReference type="Gene3D" id="2.120.10.30">
    <property type="entry name" value="TolB, C-terminal domain"/>
    <property type="match status" value="1"/>
</dbReference>
<dbReference type="PRINTS" id="PR00790">
    <property type="entry name" value="PAMONOXGNASE"/>
</dbReference>
<feature type="binding site" evidence="13">
    <location>
        <position position="122"/>
    </location>
    <ligand>
        <name>Cu(2+)</name>
        <dbReference type="ChEBI" id="CHEBI:29036"/>
        <label>1</label>
        <note>catalytic</note>
    </ligand>
</feature>
<feature type="binding site" evidence="13">
    <location>
        <position position="193"/>
    </location>
    <ligand>
        <name>Cu(2+)</name>
        <dbReference type="ChEBI" id="CHEBI:29036"/>
        <label>1</label>
        <note>catalytic</note>
    </ligand>
</feature>
<feature type="binding site" evidence="12">
    <location>
        <position position="463"/>
    </location>
    <ligand>
        <name>a protein</name>
        <dbReference type="ChEBI" id="CHEBI:16541"/>
    </ligand>
    <ligandPart>
        <name>C-terminal Xaa-(2S)-2-hydroxyglycine residue</name>
        <dbReference type="ChEBI" id="CHEBI:142768"/>
    </ligandPart>
</feature>
<dbReference type="InterPro" id="IPR014784">
    <property type="entry name" value="Cu2_ascorb_mOase-like_C"/>
</dbReference>
<dbReference type="InterPro" id="IPR001258">
    <property type="entry name" value="NHL_repeat"/>
</dbReference>
<evidence type="ECO:0000256" key="1">
    <source>
        <dbReference type="ARBA" id="ARBA00000686"/>
    </source>
</evidence>
<comment type="catalytic activity">
    <reaction evidence="1">
        <text>a [peptide]-C-terminal (2S)-2-hydroxyglycine = a [peptide]-C-terminal amide + glyoxylate</text>
        <dbReference type="Rhea" id="RHEA:20924"/>
        <dbReference type="Rhea" id="RHEA-COMP:13485"/>
        <dbReference type="Rhea" id="RHEA-COMP:15321"/>
        <dbReference type="ChEBI" id="CHEBI:36655"/>
        <dbReference type="ChEBI" id="CHEBI:137001"/>
        <dbReference type="ChEBI" id="CHEBI:142768"/>
        <dbReference type="EC" id="4.3.2.5"/>
    </reaction>
</comment>
<dbReference type="GO" id="GO:0004504">
    <property type="term" value="F:peptidylglycine monooxygenase activity"/>
    <property type="evidence" value="ECO:0007669"/>
    <property type="project" value="UniProtKB-EC"/>
</dbReference>
<dbReference type="GO" id="GO:0005576">
    <property type="term" value="C:extracellular region"/>
    <property type="evidence" value="ECO:0007669"/>
    <property type="project" value="TreeGrafter"/>
</dbReference>
<comment type="cofactor">
    <cofactor evidence="13">
        <name>Cu(2+)</name>
        <dbReference type="ChEBI" id="CHEBI:29036"/>
    </cofactor>
    <text evidence="13">Binds 2 Cu(2+) ions per subunit.</text>
</comment>
<organism evidence="19 20">
    <name type="scientific">Syphacia muris</name>
    <dbReference type="NCBI Taxonomy" id="451379"/>
    <lineage>
        <taxon>Eukaryota</taxon>
        <taxon>Metazoa</taxon>
        <taxon>Ecdysozoa</taxon>
        <taxon>Nematoda</taxon>
        <taxon>Chromadorea</taxon>
        <taxon>Rhabditida</taxon>
        <taxon>Spirurina</taxon>
        <taxon>Oxyuridomorpha</taxon>
        <taxon>Oxyuroidea</taxon>
        <taxon>Oxyuridae</taxon>
        <taxon>Syphacia</taxon>
    </lineage>
</organism>
<dbReference type="PROSITE" id="PS51125">
    <property type="entry name" value="NHL"/>
    <property type="match status" value="2"/>
</dbReference>
<dbReference type="InterPro" id="IPR000323">
    <property type="entry name" value="Cu2_ascorb_mOase_N"/>
</dbReference>
<dbReference type="InterPro" id="IPR011042">
    <property type="entry name" value="6-blade_b-propeller_TolB-like"/>
</dbReference>
<evidence type="ECO:0000259" key="18">
    <source>
        <dbReference type="Pfam" id="PF03712"/>
    </source>
</evidence>
<feature type="repeat" description="NHL" evidence="15">
    <location>
        <begin position="495"/>
        <end position="524"/>
    </location>
</feature>
<evidence type="ECO:0000256" key="3">
    <source>
        <dbReference type="ARBA" id="ARBA00010263"/>
    </source>
</evidence>
<feature type="disulfide bond" evidence="14">
    <location>
        <begin position="64"/>
        <end position="80"/>
    </location>
</feature>
<dbReference type="Pfam" id="PF01436">
    <property type="entry name" value="NHL"/>
    <property type="match status" value="2"/>
</dbReference>
<dbReference type="Gene3D" id="2.60.120.310">
    <property type="entry name" value="Copper type II, ascorbate-dependent monooxygenase, N-terminal domain"/>
    <property type="match status" value="1"/>
</dbReference>
<dbReference type="SUPFAM" id="SSF63829">
    <property type="entry name" value="Calcium-dependent phosphotriesterase"/>
    <property type="match status" value="1"/>
</dbReference>
<feature type="signal peptide" evidence="16">
    <location>
        <begin position="1"/>
        <end position="19"/>
    </location>
</feature>
<feature type="binding site" evidence="13">
    <location>
        <position position="195"/>
    </location>
    <ligand>
        <name>Cu(2+)</name>
        <dbReference type="ChEBI" id="CHEBI:29036"/>
        <label>1</label>
        <note>catalytic</note>
    </ligand>
</feature>
<name>A0A0N5AQP0_9BILA</name>
<evidence type="ECO:0000256" key="6">
    <source>
        <dbReference type="ARBA" id="ARBA00022737"/>
    </source>
</evidence>
<keyword evidence="6" id="KW-0677">Repeat</keyword>
<dbReference type="InterPro" id="IPR008977">
    <property type="entry name" value="PHM/PNGase_F_dom_sf"/>
</dbReference>
<feature type="binding site" evidence="13">
    <location>
        <position position="393"/>
    </location>
    <ligand>
        <name>Zn(2+)</name>
        <dbReference type="ChEBI" id="CHEBI:29105"/>
        <note>catalytic</note>
    </ligand>
</feature>